<evidence type="ECO:0000256" key="2">
    <source>
        <dbReference type="ARBA" id="ARBA00004370"/>
    </source>
</evidence>
<dbReference type="EC" id="2.7.13.3" evidence="3"/>
<reference evidence="14" key="6">
    <citation type="submission" date="2025-08" db="UniProtKB">
        <authorList>
            <consortium name="RefSeq"/>
        </authorList>
    </citation>
    <scope>IDENTIFICATION</scope>
</reference>
<sequence>MTWQLAGFHAALLAGVLAASVVNLDADAREELRAANDLARVVAAAARTDALAGLRADTHAATRPVGATGHADHAAAAVHARNTPGLADHPADRPLPDLLADTRSRHLALRLEPRTADHDAAIAVGDHRLPAGDHWLVLRPDGAGERAEKLRDAARLLLPLLLVSVATVLAARAAVGRALMPVRELVAGLARLERGERAAVLPRFDLPEFARVAEAIDRLARHLDTARAAEQHLTRRLIETQDAERRALARDLHDELGQSLTAVGLAAGYLARHPDAGPARVRECADEISGEVRRLHGQLRSMLARLRPHGLEGLGLAAALDELVEGFARRPRGPRITHRLPMVLPPLEPAAALALFRLVQEALTNVLRHAGARRVKVALDVRGDLVEASVEDDGGGRAEHVLRAASSGVTGMRERLAMAGGSLGLLDLAPRGLKVIGRVPRAPGDAAAAGAPERTPASVAVEAGVMDAAGPRSGAAS</sequence>
<feature type="domain" description="HAMP" evidence="12">
    <location>
        <begin position="176"/>
        <end position="228"/>
    </location>
</feature>
<reference evidence="14" key="2">
    <citation type="journal article" date="1999" name="Curr. Biol.">
        <title>Signal transduction: Gyrating protein kinases.</title>
        <authorList>
            <person name="Stock J."/>
        </authorList>
    </citation>
    <scope>NUCLEOTIDE SEQUENCE</scope>
</reference>
<dbReference type="GO" id="GO:0046983">
    <property type="term" value="F:protein dimerization activity"/>
    <property type="evidence" value="ECO:0007669"/>
    <property type="project" value="InterPro"/>
</dbReference>
<dbReference type="Gene3D" id="1.20.5.1930">
    <property type="match status" value="1"/>
</dbReference>
<dbReference type="Pfam" id="PF02518">
    <property type="entry name" value="HATPase_c"/>
    <property type="match status" value="1"/>
</dbReference>
<comment type="catalytic activity">
    <reaction evidence="1">
        <text>ATP + protein L-histidine = ADP + protein N-phospho-L-histidine.</text>
        <dbReference type="EC" id="2.7.13.3"/>
    </reaction>
</comment>
<keyword evidence="10" id="KW-0812">Transmembrane</keyword>
<evidence type="ECO:0000256" key="4">
    <source>
        <dbReference type="ARBA" id="ARBA00022553"/>
    </source>
</evidence>
<keyword evidence="6" id="KW-0547">Nucleotide-binding</keyword>
<evidence type="ECO:0000256" key="9">
    <source>
        <dbReference type="ARBA" id="ARBA00023012"/>
    </source>
</evidence>
<dbReference type="GO" id="GO:0016020">
    <property type="term" value="C:membrane"/>
    <property type="evidence" value="ECO:0007669"/>
    <property type="project" value="UniProtKB-SubCell"/>
</dbReference>
<evidence type="ECO:0000256" key="10">
    <source>
        <dbReference type="SAM" id="Phobius"/>
    </source>
</evidence>
<evidence type="ECO:0000256" key="8">
    <source>
        <dbReference type="ARBA" id="ARBA00022840"/>
    </source>
</evidence>
<keyword evidence="5" id="KW-0808">Transferase</keyword>
<proteinExistence type="predicted"/>
<evidence type="ECO:0000256" key="5">
    <source>
        <dbReference type="ARBA" id="ARBA00022679"/>
    </source>
</evidence>
<evidence type="ECO:0000256" key="3">
    <source>
        <dbReference type="ARBA" id="ARBA00012438"/>
    </source>
</evidence>
<reference evidence="14" key="1">
    <citation type="journal article" date="1994" name="Trends Genet.">
        <title>Protein histidine kinases and signal transduction in prokaryotes and eukaryotes.</title>
        <authorList>
            <person name="Alex L.A."/>
            <person name="Simon M.I."/>
        </authorList>
    </citation>
    <scope>NUCLEOTIDE SEQUENCE</scope>
</reference>
<dbReference type="PROSITE" id="PS50885">
    <property type="entry name" value="HAMP"/>
    <property type="match status" value="1"/>
</dbReference>
<dbReference type="AlphaFoldDB" id="A0A8B6X8Y2"/>
<evidence type="ECO:0000256" key="11">
    <source>
        <dbReference type="SAM" id="SignalP"/>
    </source>
</evidence>
<dbReference type="Gene3D" id="3.30.565.10">
    <property type="entry name" value="Histidine kinase-like ATPase, C-terminal domain"/>
    <property type="match status" value="1"/>
</dbReference>
<dbReference type="SUPFAM" id="SSF55874">
    <property type="entry name" value="ATPase domain of HSP90 chaperone/DNA topoisomerase II/histidine kinase"/>
    <property type="match status" value="1"/>
</dbReference>
<keyword evidence="10" id="KW-0472">Membrane</keyword>
<feature type="chain" id="PRO_5034106319" description="histidine kinase" evidence="11">
    <location>
        <begin position="20"/>
        <end position="477"/>
    </location>
</feature>
<dbReference type="InterPro" id="IPR050482">
    <property type="entry name" value="Sensor_HK_TwoCompSys"/>
</dbReference>
<keyword evidence="13" id="KW-1185">Reference proteome</keyword>
<comment type="subcellular location">
    <subcellularLocation>
        <location evidence="2">Membrane</location>
    </subcellularLocation>
</comment>
<dbReference type="CDD" id="cd16917">
    <property type="entry name" value="HATPase_UhpB-NarQ-NarX-like"/>
    <property type="match status" value="1"/>
</dbReference>
<evidence type="ECO:0000313" key="13">
    <source>
        <dbReference type="Proteomes" id="UP000675920"/>
    </source>
</evidence>
<dbReference type="InterPro" id="IPR003594">
    <property type="entry name" value="HATPase_dom"/>
</dbReference>
<evidence type="ECO:0000259" key="12">
    <source>
        <dbReference type="PROSITE" id="PS50885"/>
    </source>
</evidence>
<dbReference type="InterPro" id="IPR011712">
    <property type="entry name" value="Sig_transdc_His_kin_sub3_dim/P"/>
</dbReference>
<dbReference type="Pfam" id="PF07730">
    <property type="entry name" value="HisKA_3"/>
    <property type="match status" value="1"/>
</dbReference>
<dbReference type="InterPro" id="IPR003660">
    <property type="entry name" value="HAMP_dom"/>
</dbReference>
<dbReference type="PANTHER" id="PTHR24421:SF10">
    <property type="entry name" value="NITRATE_NITRITE SENSOR PROTEIN NARQ"/>
    <property type="match status" value="1"/>
</dbReference>
<organism evidence="13 14">
    <name type="scientific">Derxia gummosa DSM 723</name>
    <dbReference type="NCBI Taxonomy" id="1121388"/>
    <lineage>
        <taxon>Bacteria</taxon>
        <taxon>Pseudomonadati</taxon>
        <taxon>Pseudomonadota</taxon>
        <taxon>Betaproteobacteria</taxon>
        <taxon>Burkholderiales</taxon>
        <taxon>Alcaligenaceae</taxon>
        <taxon>Derxia</taxon>
    </lineage>
</organism>
<name>A0A8B6X8Y2_9BURK</name>
<dbReference type="OrthoDB" id="9813412at2"/>
<dbReference type="GO" id="GO:0000155">
    <property type="term" value="F:phosphorelay sensor kinase activity"/>
    <property type="evidence" value="ECO:0007669"/>
    <property type="project" value="InterPro"/>
</dbReference>
<dbReference type="PANTHER" id="PTHR24421">
    <property type="entry name" value="NITRATE/NITRITE SENSOR PROTEIN NARX-RELATED"/>
    <property type="match status" value="1"/>
</dbReference>
<evidence type="ECO:0000313" key="14">
    <source>
        <dbReference type="RefSeq" id="WP_051377974.1"/>
    </source>
</evidence>
<evidence type="ECO:0000256" key="1">
    <source>
        <dbReference type="ARBA" id="ARBA00000085"/>
    </source>
</evidence>
<evidence type="ECO:0000256" key="7">
    <source>
        <dbReference type="ARBA" id="ARBA00022777"/>
    </source>
</evidence>
<accession>A0A8B6X8Y2</accession>
<reference evidence="14" key="5">
    <citation type="journal article" date="2015" name="Nucleic Acids Res.">
        <title>P2CS: updates of the prokaryotic two-component systems database.</title>
        <authorList>
            <person name="Ortet P."/>
            <person name="Whitworth D.E."/>
            <person name="Santaella C."/>
            <person name="Achouak W."/>
            <person name="Barakat M."/>
        </authorList>
    </citation>
    <scope>NUCLEOTIDE SEQUENCE</scope>
</reference>
<reference evidence="14" key="3">
    <citation type="journal article" date="2000" name="Annu. Rev. Biochem.">
        <title>Two-component signal transduction.</title>
        <authorList>
            <person name="Stock A.M."/>
            <person name="Robinson V.L."/>
            <person name="Goudreau P.N."/>
        </authorList>
    </citation>
    <scope>NUCLEOTIDE SEQUENCE</scope>
</reference>
<keyword evidence="11" id="KW-0732">Signal</keyword>
<keyword evidence="9" id="KW-0902">Two-component regulatory system</keyword>
<feature type="transmembrane region" description="Helical" evidence="10">
    <location>
        <begin position="156"/>
        <end position="175"/>
    </location>
</feature>
<protein>
    <recommendedName>
        <fullName evidence="3">histidine kinase</fullName>
        <ecNumber evidence="3">2.7.13.3</ecNumber>
    </recommendedName>
</protein>
<keyword evidence="4" id="KW-0597">Phosphoprotein</keyword>
<keyword evidence="8" id="KW-0067">ATP-binding</keyword>
<dbReference type="Proteomes" id="UP000675920">
    <property type="component" value="Unplaced"/>
</dbReference>
<keyword evidence="10" id="KW-1133">Transmembrane helix</keyword>
<feature type="signal peptide" evidence="11">
    <location>
        <begin position="1"/>
        <end position="19"/>
    </location>
</feature>
<keyword evidence="7 14" id="KW-0418">Kinase</keyword>
<dbReference type="GO" id="GO:0005524">
    <property type="term" value="F:ATP binding"/>
    <property type="evidence" value="ECO:0007669"/>
    <property type="project" value="UniProtKB-KW"/>
</dbReference>
<reference evidence="14" key="4">
    <citation type="journal article" date="2000" name="Trends Biochem. Sci.">
        <title>GHKL, an emergent ATPase/kinase superfamily.</title>
        <authorList>
            <person name="Dutta R."/>
            <person name="Inouye M."/>
        </authorList>
    </citation>
    <scope>NUCLEOTIDE SEQUENCE</scope>
</reference>
<dbReference type="InterPro" id="IPR036890">
    <property type="entry name" value="HATPase_C_sf"/>
</dbReference>
<evidence type="ECO:0000256" key="6">
    <source>
        <dbReference type="ARBA" id="ARBA00022741"/>
    </source>
</evidence>
<dbReference type="RefSeq" id="WP_051377974.1">
    <property type="nucleotide sequence ID" value="NZ_AXWS01000007.1"/>
</dbReference>